<name>A0ABP8K0P4_9BACT</name>
<dbReference type="RefSeq" id="WP_345264603.1">
    <property type="nucleotide sequence ID" value="NZ_BAABHB010000002.1"/>
</dbReference>
<evidence type="ECO:0000313" key="2">
    <source>
        <dbReference type="EMBL" id="GAA4398975.1"/>
    </source>
</evidence>
<sequence length="117" mass="13077">MKSVIFLSLLLVGAVTYKGYAQQSQAPQTEQRGGGGQQGRFRDMTPVEASALPTSVTNYVKEKYPKAEVRRAMQDADKNYHVMIMADTTRKRLVFDAKGAFKEEMAMQGRGQRGNQK</sequence>
<dbReference type="Gene3D" id="3.40.1420.30">
    <property type="match status" value="1"/>
</dbReference>
<gene>
    <name evidence="2" type="ORF">GCM10023187_10190</name>
</gene>
<dbReference type="EMBL" id="BAABHB010000002">
    <property type="protein sequence ID" value="GAA4398975.1"/>
    <property type="molecule type" value="Genomic_DNA"/>
</dbReference>
<dbReference type="Proteomes" id="UP001500936">
    <property type="component" value="Unassembled WGS sequence"/>
</dbReference>
<evidence type="ECO:0000313" key="3">
    <source>
        <dbReference type="Proteomes" id="UP001500936"/>
    </source>
</evidence>
<reference evidence="3" key="1">
    <citation type="journal article" date="2019" name="Int. J. Syst. Evol. Microbiol.">
        <title>The Global Catalogue of Microorganisms (GCM) 10K type strain sequencing project: providing services to taxonomists for standard genome sequencing and annotation.</title>
        <authorList>
            <consortium name="The Broad Institute Genomics Platform"/>
            <consortium name="The Broad Institute Genome Sequencing Center for Infectious Disease"/>
            <person name="Wu L."/>
            <person name="Ma J."/>
        </authorList>
    </citation>
    <scope>NUCLEOTIDE SEQUENCE [LARGE SCALE GENOMIC DNA]</scope>
    <source>
        <strain evidence="3">JCM 17925</strain>
    </source>
</reference>
<evidence type="ECO:0000256" key="1">
    <source>
        <dbReference type="SAM" id="MobiDB-lite"/>
    </source>
</evidence>
<keyword evidence="3" id="KW-1185">Reference proteome</keyword>
<comment type="caution">
    <text evidence="2">The sequence shown here is derived from an EMBL/GenBank/DDBJ whole genome shotgun (WGS) entry which is preliminary data.</text>
</comment>
<proteinExistence type="predicted"/>
<protein>
    <recommendedName>
        <fullName evidence="4">PepSY domain-containing protein</fullName>
    </recommendedName>
</protein>
<dbReference type="SUPFAM" id="SSF160574">
    <property type="entry name" value="BT0923-like"/>
    <property type="match status" value="1"/>
</dbReference>
<organism evidence="2 3">
    <name type="scientific">Nibrella viscosa</name>
    <dbReference type="NCBI Taxonomy" id="1084524"/>
    <lineage>
        <taxon>Bacteria</taxon>
        <taxon>Pseudomonadati</taxon>
        <taxon>Bacteroidota</taxon>
        <taxon>Cytophagia</taxon>
        <taxon>Cytophagales</taxon>
        <taxon>Spirosomataceae</taxon>
        <taxon>Nibrella</taxon>
    </lineage>
</organism>
<feature type="region of interest" description="Disordered" evidence="1">
    <location>
        <begin position="22"/>
        <end position="42"/>
    </location>
</feature>
<evidence type="ECO:0008006" key="4">
    <source>
        <dbReference type="Google" id="ProtNLM"/>
    </source>
</evidence>
<accession>A0ABP8K0P4</accession>